<evidence type="ECO:0000313" key="2">
    <source>
        <dbReference type="EMBL" id="MBC2596367.1"/>
    </source>
</evidence>
<comment type="caution">
    <text evidence="2">The sequence shown here is derived from an EMBL/GenBank/DDBJ whole genome shotgun (WGS) entry which is preliminary data.</text>
</comment>
<evidence type="ECO:0000256" key="1">
    <source>
        <dbReference type="SAM" id="MobiDB-lite"/>
    </source>
</evidence>
<proteinExistence type="predicted"/>
<keyword evidence="3" id="KW-1185">Reference proteome</keyword>
<name>A0A842HLM5_9BACT</name>
<dbReference type="RefSeq" id="WP_185677276.1">
    <property type="nucleotide sequence ID" value="NZ_JACHVB010000064.1"/>
</dbReference>
<dbReference type="EMBL" id="JACHVB010000064">
    <property type="protein sequence ID" value="MBC2596367.1"/>
    <property type="molecule type" value="Genomic_DNA"/>
</dbReference>
<dbReference type="AlphaFoldDB" id="A0A842HLM5"/>
<feature type="compositionally biased region" description="Acidic residues" evidence="1">
    <location>
        <begin position="70"/>
        <end position="86"/>
    </location>
</feature>
<feature type="region of interest" description="Disordered" evidence="1">
    <location>
        <begin position="70"/>
        <end position="98"/>
    </location>
</feature>
<protein>
    <submittedName>
        <fullName evidence="2">Uncharacterized protein</fullName>
    </submittedName>
</protein>
<accession>A0A842HLM5</accession>
<reference evidence="2 3" key="1">
    <citation type="submission" date="2020-07" db="EMBL/GenBank/DDBJ databases">
        <authorList>
            <person name="Feng X."/>
        </authorList>
    </citation>
    <scope>NUCLEOTIDE SEQUENCE [LARGE SCALE GENOMIC DNA]</scope>
    <source>
        <strain evidence="2 3">JCM31066</strain>
    </source>
</reference>
<gene>
    <name evidence="2" type="ORF">H5P28_19030</name>
</gene>
<sequence length="232" mass="27309">MSGFDFENYSDGDWDQNEDLAWNEYDWQRYLRDNEREISEFLNHYHKLKHEPDHLDAIARIMGWDNEEWSPGDSAEDNSFSDDDDSERPRREGESDLDPYTIHKHPVYIVTHGLYQHLFKCWEMFTLQNQRSINPVEVGRFSASLHAGELNAVMAINALDMGDFNLTVCHLKNSLSAINHSLSLLQKLSIKNLRILNLFQAETTRTLFDLREVWLRVMNDCREEERRGADND</sequence>
<dbReference type="Proteomes" id="UP000546464">
    <property type="component" value="Unassembled WGS sequence"/>
</dbReference>
<organism evidence="2 3">
    <name type="scientific">Ruficoccus amylovorans</name>
    <dbReference type="NCBI Taxonomy" id="1804625"/>
    <lineage>
        <taxon>Bacteria</taxon>
        <taxon>Pseudomonadati</taxon>
        <taxon>Verrucomicrobiota</taxon>
        <taxon>Opitutia</taxon>
        <taxon>Puniceicoccales</taxon>
        <taxon>Cerasicoccaceae</taxon>
        <taxon>Ruficoccus</taxon>
    </lineage>
</organism>
<evidence type="ECO:0000313" key="3">
    <source>
        <dbReference type="Proteomes" id="UP000546464"/>
    </source>
</evidence>